<name>A0A7D7L979_9NOSO</name>
<gene>
    <name evidence="14" type="ORF">HUN01_07320</name>
</gene>
<evidence type="ECO:0000256" key="8">
    <source>
        <dbReference type="ARBA" id="ARBA00022692"/>
    </source>
</evidence>
<feature type="transmembrane region" description="Helical" evidence="13">
    <location>
        <begin position="199"/>
        <end position="221"/>
    </location>
</feature>
<evidence type="ECO:0000256" key="12">
    <source>
        <dbReference type="ARBA" id="ARBA00031636"/>
    </source>
</evidence>
<organism evidence="14 15">
    <name type="scientific">Nostoc edaphicum CCNP1411</name>
    <dbReference type="NCBI Taxonomy" id="1472755"/>
    <lineage>
        <taxon>Bacteria</taxon>
        <taxon>Bacillati</taxon>
        <taxon>Cyanobacteriota</taxon>
        <taxon>Cyanophyceae</taxon>
        <taxon>Nostocales</taxon>
        <taxon>Nostocaceae</taxon>
        <taxon>Nostoc</taxon>
    </lineage>
</organism>
<evidence type="ECO:0000256" key="5">
    <source>
        <dbReference type="ARBA" id="ARBA00022448"/>
    </source>
</evidence>
<evidence type="ECO:0000256" key="2">
    <source>
        <dbReference type="ARBA" id="ARBA00004651"/>
    </source>
</evidence>
<protein>
    <recommendedName>
        <fullName evidence="4">Probable multidrug resistance protein NorM</fullName>
    </recommendedName>
    <alternativeName>
        <fullName evidence="12">Multidrug-efflux transporter</fullName>
    </alternativeName>
</protein>
<evidence type="ECO:0000313" key="14">
    <source>
        <dbReference type="EMBL" id="QMS87396.1"/>
    </source>
</evidence>
<dbReference type="InterPro" id="IPR048279">
    <property type="entry name" value="MdtK-like"/>
</dbReference>
<feature type="transmembrane region" description="Helical" evidence="13">
    <location>
        <begin position="166"/>
        <end position="187"/>
    </location>
</feature>
<dbReference type="EMBL" id="CP054698">
    <property type="protein sequence ID" value="QMS87396.1"/>
    <property type="molecule type" value="Genomic_DNA"/>
</dbReference>
<comment type="function">
    <text evidence="1">Multidrug efflux pump.</text>
</comment>
<dbReference type="PIRSF" id="PIRSF006603">
    <property type="entry name" value="DinF"/>
    <property type="match status" value="1"/>
</dbReference>
<keyword evidence="6" id="KW-0050">Antiport</keyword>
<reference evidence="15" key="1">
    <citation type="submission" date="2020-06" db="EMBL/GenBank/DDBJ databases">
        <title>Nostoc edaphicum CCNP1411 genome.</title>
        <authorList>
            <person name="Fidor A."/>
            <person name="Grabski M."/>
            <person name="Gawor J."/>
            <person name="Gromadka R."/>
            <person name="Wegrzyn G."/>
            <person name="Mazur-Marzec H."/>
        </authorList>
    </citation>
    <scope>NUCLEOTIDE SEQUENCE [LARGE SCALE GENOMIC DNA]</scope>
    <source>
        <strain evidence="15">CCNP1411</strain>
    </source>
</reference>
<dbReference type="GO" id="GO:0015297">
    <property type="term" value="F:antiporter activity"/>
    <property type="evidence" value="ECO:0007669"/>
    <property type="project" value="UniProtKB-KW"/>
</dbReference>
<evidence type="ECO:0000256" key="13">
    <source>
        <dbReference type="SAM" id="Phobius"/>
    </source>
</evidence>
<evidence type="ECO:0000256" key="11">
    <source>
        <dbReference type="ARBA" id="ARBA00023136"/>
    </source>
</evidence>
<keyword evidence="10" id="KW-0406">Ion transport</keyword>
<sequence length="482" mass="51976">MELTSKKFKSELILEIQACLQLAVPLVITQILEAGIPLLDGVMMGLLNSQALAAGALGAVTFSTLASVCRSVLSAAGVSVANAFGAGKIDQVSRATGQGIWLAVTMCLPVMFVIWHFDSILLLTGQEESNVLLAQTYLRSIVWGFPAALGFCILKEVSSALNRPQFLTVITVVGLLSNAAANYLLIFGKFGFPVLGLAGIGWASALIFWLNFIAAASWICFDNYFKKYQLHCALHQFDKDMFIDIFQTGWFLGLQYGAEIGVFTVTALLMGWFGTETLAAHEITVETESFVETVSIGISYAVTMRVGQLRGQNDLKGASRAGFVCIALITPVVSIVALIFWLFPNYIVAMYLDTSNLDNIEIVKTANSFLAAGAIVQILYSIQTIAAGALIGLKDTKVPVLITMFAYWGVGLGGGYLMAFTFGWGAIGLWLGLVLGLLMGAVLLTWRFYLLTTELSYSRQQPHAVPFAERLVEKGGAGSMSL</sequence>
<dbReference type="GO" id="GO:0006811">
    <property type="term" value="P:monoatomic ion transport"/>
    <property type="evidence" value="ECO:0007669"/>
    <property type="project" value="UniProtKB-KW"/>
</dbReference>
<keyword evidence="8 13" id="KW-0812">Transmembrane</keyword>
<dbReference type="Proteomes" id="UP000514713">
    <property type="component" value="Chromosome"/>
</dbReference>
<dbReference type="GO" id="GO:0005886">
    <property type="term" value="C:plasma membrane"/>
    <property type="evidence" value="ECO:0007669"/>
    <property type="project" value="UniProtKB-SubCell"/>
</dbReference>
<evidence type="ECO:0000313" key="15">
    <source>
        <dbReference type="Proteomes" id="UP000514713"/>
    </source>
</evidence>
<dbReference type="InterPro" id="IPR050222">
    <property type="entry name" value="MATE_MdtK"/>
</dbReference>
<keyword evidence="15" id="KW-1185">Reference proteome</keyword>
<evidence type="ECO:0000256" key="10">
    <source>
        <dbReference type="ARBA" id="ARBA00023065"/>
    </source>
</evidence>
<feature type="transmembrane region" description="Helical" evidence="13">
    <location>
        <begin position="12"/>
        <end position="32"/>
    </location>
</feature>
<feature type="transmembrane region" description="Helical" evidence="13">
    <location>
        <begin position="430"/>
        <end position="450"/>
    </location>
</feature>
<feature type="transmembrane region" description="Helical" evidence="13">
    <location>
        <begin position="137"/>
        <end position="154"/>
    </location>
</feature>
<dbReference type="CDD" id="cd13131">
    <property type="entry name" value="MATE_NorM_like"/>
    <property type="match status" value="1"/>
</dbReference>
<feature type="transmembrane region" description="Helical" evidence="13">
    <location>
        <begin position="52"/>
        <end position="78"/>
    </location>
</feature>
<keyword evidence="7" id="KW-1003">Cell membrane</keyword>
<proteinExistence type="inferred from homology"/>
<evidence type="ECO:0000256" key="9">
    <source>
        <dbReference type="ARBA" id="ARBA00022989"/>
    </source>
</evidence>
<evidence type="ECO:0000256" key="3">
    <source>
        <dbReference type="ARBA" id="ARBA00010199"/>
    </source>
</evidence>
<dbReference type="Pfam" id="PF01554">
    <property type="entry name" value="MatE"/>
    <property type="match status" value="2"/>
</dbReference>
<evidence type="ECO:0000256" key="1">
    <source>
        <dbReference type="ARBA" id="ARBA00003408"/>
    </source>
</evidence>
<dbReference type="GO" id="GO:0042910">
    <property type="term" value="F:xenobiotic transmembrane transporter activity"/>
    <property type="evidence" value="ECO:0007669"/>
    <property type="project" value="InterPro"/>
</dbReference>
<feature type="transmembrane region" description="Helical" evidence="13">
    <location>
        <begin position="369"/>
        <end position="393"/>
    </location>
</feature>
<comment type="subcellular location">
    <subcellularLocation>
        <location evidence="2">Cell membrane</location>
        <topology evidence="2">Multi-pass membrane protein</topology>
    </subcellularLocation>
</comment>
<dbReference type="RefSeq" id="WP_181930714.1">
    <property type="nucleotide sequence ID" value="NZ_CP054698.1"/>
</dbReference>
<feature type="transmembrane region" description="Helical" evidence="13">
    <location>
        <begin position="99"/>
        <end position="117"/>
    </location>
</feature>
<dbReference type="PANTHER" id="PTHR43298">
    <property type="entry name" value="MULTIDRUG RESISTANCE PROTEIN NORM-RELATED"/>
    <property type="match status" value="1"/>
</dbReference>
<keyword evidence="11 13" id="KW-0472">Membrane</keyword>
<keyword evidence="5" id="KW-0813">Transport</keyword>
<dbReference type="PANTHER" id="PTHR43298:SF2">
    <property type="entry name" value="FMN_FAD EXPORTER YEEO-RELATED"/>
    <property type="match status" value="1"/>
</dbReference>
<evidence type="ECO:0000256" key="4">
    <source>
        <dbReference type="ARBA" id="ARBA00020268"/>
    </source>
</evidence>
<dbReference type="AlphaFoldDB" id="A0A7D7L979"/>
<keyword evidence="9 13" id="KW-1133">Transmembrane helix</keyword>
<accession>A0A7D7L979</accession>
<dbReference type="InterPro" id="IPR002528">
    <property type="entry name" value="MATE_fam"/>
</dbReference>
<evidence type="ECO:0000256" key="7">
    <source>
        <dbReference type="ARBA" id="ARBA00022475"/>
    </source>
</evidence>
<evidence type="ECO:0000256" key="6">
    <source>
        <dbReference type="ARBA" id="ARBA00022449"/>
    </source>
</evidence>
<dbReference type="KEGG" id="ned:HUN01_07320"/>
<comment type="similarity">
    <text evidence="3">Belongs to the multi antimicrobial extrusion (MATE) (TC 2.A.66.1) family.</text>
</comment>
<feature type="transmembrane region" description="Helical" evidence="13">
    <location>
        <begin position="405"/>
        <end position="424"/>
    </location>
</feature>
<feature type="transmembrane region" description="Helical" evidence="13">
    <location>
        <begin position="321"/>
        <end position="343"/>
    </location>
</feature>
<dbReference type="NCBIfam" id="TIGR00797">
    <property type="entry name" value="matE"/>
    <property type="match status" value="1"/>
</dbReference>